<dbReference type="Proteomes" id="UP000031668">
    <property type="component" value="Unassembled WGS sequence"/>
</dbReference>
<dbReference type="EMBL" id="JWZT01003559">
    <property type="protein sequence ID" value="KII66313.1"/>
    <property type="molecule type" value="Genomic_DNA"/>
</dbReference>
<keyword evidence="2" id="KW-1185">Reference proteome</keyword>
<protein>
    <submittedName>
        <fullName evidence="1">Uncharacterized protein</fullName>
    </submittedName>
</protein>
<organism evidence="1 2">
    <name type="scientific">Thelohanellus kitauei</name>
    <name type="common">Myxosporean</name>
    <dbReference type="NCBI Taxonomy" id="669202"/>
    <lineage>
        <taxon>Eukaryota</taxon>
        <taxon>Metazoa</taxon>
        <taxon>Cnidaria</taxon>
        <taxon>Myxozoa</taxon>
        <taxon>Myxosporea</taxon>
        <taxon>Bivalvulida</taxon>
        <taxon>Platysporina</taxon>
        <taxon>Myxobolidae</taxon>
        <taxon>Thelohanellus</taxon>
    </lineage>
</organism>
<gene>
    <name evidence="1" type="ORF">RF11_14508</name>
</gene>
<sequence>MATASTNYVTDRFGSLVYERWSNDPFRVILTDLVPQCRYQQSSKAFIKTGVCVMIEILYWSPAVVSENMPGQKHIVLNLSRVLSYETCPDMIGSRKCFMNAFLYLLGTIARKRAIH</sequence>
<dbReference type="AlphaFoldDB" id="A0A0C2JAY6"/>
<reference evidence="1 2" key="1">
    <citation type="journal article" date="2014" name="Genome Biol. Evol.">
        <title>The genome of the myxosporean Thelohanellus kitauei shows adaptations to nutrient acquisition within its fish host.</title>
        <authorList>
            <person name="Yang Y."/>
            <person name="Xiong J."/>
            <person name="Zhou Z."/>
            <person name="Huo F."/>
            <person name="Miao W."/>
            <person name="Ran C."/>
            <person name="Liu Y."/>
            <person name="Zhang J."/>
            <person name="Feng J."/>
            <person name="Wang M."/>
            <person name="Wang M."/>
            <person name="Wang L."/>
            <person name="Yao B."/>
        </authorList>
    </citation>
    <scope>NUCLEOTIDE SEQUENCE [LARGE SCALE GENOMIC DNA]</scope>
    <source>
        <strain evidence="1">Wuqing</strain>
    </source>
</reference>
<name>A0A0C2JAY6_THEKT</name>
<evidence type="ECO:0000313" key="1">
    <source>
        <dbReference type="EMBL" id="KII66313.1"/>
    </source>
</evidence>
<comment type="caution">
    <text evidence="1">The sequence shown here is derived from an EMBL/GenBank/DDBJ whole genome shotgun (WGS) entry which is preliminary data.</text>
</comment>
<proteinExistence type="predicted"/>
<evidence type="ECO:0000313" key="2">
    <source>
        <dbReference type="Proteomes" id="UP000031668"/>
    </source>
</evidence>
<accession>A0A0C2JAY6</accession>